<proteinExistence type="predicted"/>
<evidence type="ECO:0000256" key="1">
    <source>
        <dbReference type="SAM" id="Phobius"/>
    </source>
</evidence>
<accession>A0A3N9U038</accession>
<evidence type="ECO:0000313" key="3">
    <source>
        <dbReference type="Proteomes" id="UP000281112"/>
    </source>
</evidence>
<organism evidence="2 3">
    <name type="scientific">Vibrio viridaestus</name>
    <dbReference type="NCBI Taxonomy" id="2487322"/>
    <lineage>
        <taxon>Bacteria</taxon>
        <taxon>Pseudomonadati</taxon>
        <taxon>Pseudomonadota</taxon>
        <taxon>Gammaproteobacteria</taxon>
        <taxon>Vibrionales</taxon>
        <taxon>Vibrionaceae</taxon>
        <taxon>Vibrio</taxon>
    </lineage>
</organism>
<feature type="transmembrane region" description="Helical" evidence="1">
    <location>
        <begin position="52"/>
        <end position="75"/>
    </location>
</feature>
<comment type="caution">
    <text evidence="2">The sequence shown here is derived from an EMBL/GenBank/DDBJ whole genome shotgun (WGS) entry which is preliminary data.</text>
</comment>
<sequence length="130" mass="14869">MSEIVTPQILHALWVCLVIAIASASVSMTITQTELFVPVRAFTEKLGHMTGYLFKCFYCMNHWVVIAGMVCYHPRVIVSDYILVDWIVSTFFTITLSSYISGFMFKVFLTAMAKKQKEQEMHQAKSQSQQ</sequence>
<dbReference type="Proteomes" id="UP000281112">
    <property type="component" value="Unassembled WGS sequence"/>
</dbReference>
<protein>
    <submittedName>
        <fullName evidence="2">DUF1360 domain-containing protein</fullName>
    </submittedName>
</protein>
<keyword evidence="1" id="KW-0472">Membrane</keyword>
<dbReference type="EMBL" id="RJVQ01000005">
    <property type="protein sequence ID" value="RQW62592.1"/>
    <property type="molecule type" value="Genomic_DNA"/>
</dbReference>
<dbReference type="RefSeq" id="WP_124937586.1">
    <property type="nucleotide sequence ID" value="NZ_RJVQ01000005.1"/>
</dbReference>
<dbReference type="AlphaFoldDB" id="A0A3N9U038"/>
<feature type="transmembrane region" description="Helical" evidence="1">
    <location>
        <begin position="12"/>
        <end position="31"/>
    </location>
</feature>
<keyword evidence="3" id="KW-1185">Reference proteome</keyword>
<reference evidence="2 3" key="1">
    <citation type="submission" date="2018-11" db="EMBL/GenBank/DDBJ databases">
        <title>Vibrio LJC006 sp. nov., isolated from seawater during the bloom of the enteromorpha.</title>
        <authorList>
            <person name="Liang J."/>
        </authorList>
    </citation>
    <scope>NUCLEOTIDE SEQUENCE [LARGE SCALE GENOMIC DNA]</scope>
    <source>
        <strain evidence="2 3">LJC006</strain>
    </source>
</reference>
<keyword evidence="1" id="KW-1133">Transmembrane helix</keyword>
<evidence type="ECO:0000313" key="2">
    <source>
        <dbReference type="EMBL" id="RQW62592.1"/>
    </source>
</evidence>
<feature type="transmembrane region" description="Helical" evidence="1">
    <location>
        <begin position="87"/>
        <end position="109"/>
    </location>
</feature>
<gene>
    <name evidence="2" type="ORF">EES38_12765</name>
</gene>
<name>A0A3N9U038_9VIBR</name>
<keyword evidence="1" id="KW-0812">Transmembrane</keyword>
<dbReference type="OrthoDB" id="9154490at2"/>